<dbReference type="Pfam" id="PF13443">
    <property type="entry name" value="HTH_26"/>
    <property type="match status" value="1"/>
</dbReference>
<evidence type="ECO:0000313" key="2">
    <source>
        <dbReference type="EMBL" id="GLT16976.1"/>
    </source>
</evidence>
<dbReference type="Gene3D" id="1.10.260.40">
    <property type="entry name" value="lambda repressor-like DNA-binding domains"/>
    <property type="match status" value="1"/>
</dbReference>
<dbReference type="RefSeq" id="WP_284190902.1">
    <property type="nucleotide sequence ID" value="NZ_BSPW01000018.1"/>
</dbReference>
<name>A0ABQ6EW92_9VIBR</name>
<dbReference type="Proteomes" id="UP001157138">
    <property type="component" value="Unassembled WGS sequence"/>
</dbReference>
<dbReference type="SUPFAM" id="SSF47413">
    <property type="entry name" value="lambda repressor-like DNA-binding domains"/>
    <property type="match status" value="1"/>
</dbReference>
<keyword evidence="3" id="KW-1185">Reference proteome</keyword>
<dbReference type="SMART" id="SM00530">
    <property type="entry name" value="HTH_XRE"/>
    <property type="match status" value="1"/>
</dbReference>
<comment type="caution">
    <text evidence="2">The sequence shown here is derived from an EMBL/GenBank/DDBJ whole genome shotgun (WGS) entry which is preliminary data.</text>
</comment>
<protein>
    <recommendedName>
        <fullName evidence="1">HTH cro/C1-type domain-containing protein</fullName>
    </recommendedName>
</protein>
<evidence type="ECO:0000259" key="1">
    <source>
        <dbReference type="PROSITE" id="PS50943"/>
    </source>
</evidence>
<dbReference type="CDD" id="cd00093">
    <property type="entry name" value="HTH_XRE"/>
    <property type="match status" value="1"/>
</dbReference>
<dbReference type="PROSITE" id="PS50943">
    <property type="entry name" value="HTH_CROC1"/>
    <property type="match status" value="1"/>
</dbReference>
<dbReference type="InterPro" id="IPR001387">
    <property type="entry name" value="Cro/C1-type_HTH"/>
</dbReference>
<proteinExistence type="predicted"/>
<sequence length="203" mass="23069">MKSNSEQLAILRDNIQFGLYQGKETKASLSRKTGITRSTIYKILDGKVERVQAATVEKIADFFGTTCYIIQNESLESHYMESQYIGSPLSSIDGNKNPIAVPILTEHEFVLKGDHFISEMVTDYPLTYHFSQSKNVVAIQIGSSLSRYYTRGNLLIVDRSNRHVEHSSKLIVRDSHLCSISSEEPLELKDYFFGSILEERYCV</sequence>
<organism evidence="2 3">
    <name type="scientific">Vibrio zhanjiangensis</name>
    <dbReference type="NCBI Taxonomy" id="1046128"/>
    <lineage>
        <taxon>Bacteria</taxon>
        <taxon>Pseudomonadati</taxon>
        <taxon>Pseudomonadota</taxon>
        <taxon>Gammaproteobacteria</taxon>
        <taxon>Vibrionales</taxon>
        <taxon>Vibrionaceae</taxon>
        <taxon>Vibrio</taxon>
    </lineage>
</organism>
<gene>
    <name evidence="2" type="ORF">GCM10007938_07530</name>
</gene>
<reference evidence="3" key="1">
    <citation type="journal article" date="2019" name="Int. J. Syst. Evol. Microbiol.">
        <title>The Global Catalogue of Microorganisms (GCM) 10K type strain sequencing project: providing services to taxonomists for standard genome sequencing and annotation.</title>
        <authorList>
            <consortium name="The Broad Institute Genomics Platform"/>
            <consortium name="The Broad Institute Genome Sequencing Center for Infectious Disease"/>
            <person name="Wu L."/>
            <person name="Ma J."/>
        </authorList>
    </citation>
    <scope>NUCLEOTIDE SEQUENCE [LARGE SCALE GENOMIC DNA]</scope>
    <source>
        <strain evidence="3">NBRC 108723</strain>
    </source>
</reference>
<dbReference type="EMBL" id="BSPW01000018">
    <property type="protein sequence ID" value="GLT16976.1"/>
    <property type="molecule type" value="Genomic_DNA"/>
</dbReference>
<accession>A0ABQ6EW92</accession>
<dbReference type="InterPro" id="IPR010982">
    <property type="entry name" value="Lambda_DNA-bd_dom_sf"/>
</dbReference>
<evidence type="ECO:0000313" key="3">
    <source>
        <dbReference type="Proteomes" id="UP001157138"/>
    </source>
</evidence>
<feature type="domain" description="HTH cro/C1-type" evidence="1">
    <location>
        <begin position="25"/>
        <end position="69"/>
    </location>
</feature>